<sequence>MITLTDDLLAIPVSKNNFHKFDLILQNNKLDKYIQHLGLPPPHPSVWQICECESRDHLSDIVKDKDFKERIDAAEHFGFHAGSCSFSADLKTKIFIPTSNDRVHAMGVFKVGPQPDKAAFHDLVEELAERILELPAAKKNILKKTLWFQNEQIREDLHELGLPPPEDVVVLMIEAETIENVVEFIHDAEVISLVKDTLSHVPSLLECTCFCADIVAKINKDEA</sequence>
<keyword evidence="2" id="KW-1185">Reference proteome</keyword>
<dbReference type="OrthoDB" id="2851786at2759"/>
<evidence type="ECO:0000313" key="2">
    <source>
        <dbReference type="Proteomes" id="UP000620124"/>
    </source>
</evidence>
<organism evidence="1 2">
    <name type="scientific">Mycena venus</name>
    <dbReference type="NCBI Taxonomy" id="2733690"/>
    <lineage>
        <taxon>Eukaryota</taxon>
        <taxon>Fungi</taxon>
        <taxon>Dikarya</taxon>
        <taxon>Basidiomycota</taxon>
        <taxon>Agaricomycotina</taxon>
        <taxon>Agaricomycetes</taxon>
        <taxon>Agaricomycetidae</taxon>
        <taxon>Agaricales</taxon>
        <taxon>Marasmiineae</taxon>
        <taxon>Mycenaceae</taxon>
        <taxon>Mycena</taxon>
    </lineage>
</organism>
<dbReference type="Proteomes" id="UP000620124">
    <property type="component" value="Unassembled WGS sequence"/>
</dbReference>
<gene>
    <name evidence="1" type="ORF">MVEN_00460700</name>
</gene>
<name>A0A8H7DAR4_9AGAR</name>
<reference evidence="1" key="1">
    <citation type="submission" date="2020-05" db="EMBL/GenBank/DDBJ databases">
        <title>Mycena genomes resolve the evolution of fungal bioluminescence.</title>
        <authorList>
            <person name="Tsai I.J."/>
        </authorList>
    </citation>
    <scope>NUCLEOTIDE SEQUENCE</scope>
    <source>
        <strain evidence="1">CCC161011</strain>
    </source>
</reference>
<accession>A0A8H7DAR4</accession>
<comment type="caution">
    <text evidence="1">The sequence shown here is derived from an EMBL/GenBank/DDBJ whole genome shotgun (WGS) entry which is preliminary data.</text>
</comment>
<dbReference type="EMBL" id="JACAZI010000003">
    <property type="protein sequence ID" value="KAF7365862.1"/>
    <property type="molecule type" value="Genomic_DNA"/>
</dbReference>
<evidence type="ECO:0000313" key="1">
    <source>
        <dbReference type="EMBL" id="KAF7365862.1"/>
    </source>
</evidence>
<proteinExistence type="predicted"/>
<dbReference type="AlphaFoldDB" id="A0A8H7DAR4"/>
<protein>
    <submittedName>
        <fullName evidence="1">Uncharacterized protein</fullName>
    </submittedName>
</protein>